<sequence length="338" mass="38664">MTKSSTTITTNLQWAHMIAQVIAEGCHVDRERLFKEAKLNPDAWQSLSRVNQDDITALWRAADRLGAAPDIGLGVLERFHFRTLGPLAFKMMVATTFRQSIIEALHQISVVSEAWHYTLSEQGRLGVMSFKLANPRMQITHHSYDAFISACIRTMQDCFPGENYRFAEVRFAHPDFDLRDKYERLLGCPCKFNTTSYAICVESRVLDLPLVSADPLLYESLDSRLKHQVLNLKNLRGSIETAILSLIDSDLIPSRKTVAEKLGLGERTLLRRLQGEDISYKEIQEQVFEKLARHWLKRSESMNFIAEKLCYSDAASLRKMLKRRTGLSVRELRASLLD</sequence>
<dbReference type="Proteomes" id="UP001166291">
    <property type="component" value="Unassembled WGS sequence"/>
</dbReference>
<evidence type="ECO:0000259" key="2">
    <source>
        <dbReference type="PROSITE" id="PS01124"/>
    </source>
</evidence>
<dbReference type="PANTHER" id="PTHR47894:SF1">
    <property type="entry name" value="HTH-TYPE TRANSCRIPTIONAL REGULATOR VQSM"/>
    <property type="match status" value="1"/>
</dbReference>
<dbReference type="Pfam" id="PF12833">
    <property type="entry name" value="HTH_18"/>
    <property type="match status" value="1"/>
</dbReference>
<evidence type="ECO:0000256" key="1">
    <source>
        <dbReference type="ARBA" id="ARBA00023125"/>
    </source>
</evidence>
<organism evidence="3 4">
    <name type="scientific">Zhongshania aquimaris</name>
    <dbReference type="NCBI Taxonomy" id="2857107"/>
    <lineage>
        <taxon>Bacteria</taxon>
        <taxon>Pseudomonadati</taxon>
        <taxon>Pseudomonadota</taxon>
        <taxon>Gammaproteobacteria</taxon>
        <taxon>Cellvibrionales</taxon>
        <taxon>Spongiibacteraceae</taxon>
        <taxon>Zhongshania</taxon>
    </lineage>
</organism>
<dbReference type="RefSeq" id="WP_219042176.1">
    <property type="nucleotide sequence ID" value="NZ_JAHWDQ010000001.1"/>
</dbReference>
<dbReference type="SMART" id="SM00342">
    <property type="entry name" value="HTH_ARAC"/>
    <property type="match status" value="1"/>
</dbReference>
<dbReference type="EMBL" id="JAHWDQ010000001">
    <property type="protein sequence ID" value="MBW2939943.1"/>
    <property type="molecule type" value="Genomic_DNA"/>
</dbReference>
<evidence type="ECO:0000313" key="4">
    <source>
        <dbReference type="Proteomes" id="UP001166291"/>
    </source>
</evidence>
<evidence type="ECO:0000313" key="3">
    <source>
        <dbReference type="EMBL" id="MBW2939943.1"/>
    </source>
</evidence>
<dbReference type="Pfam" id="PF12625">
    <property type="entry name" value="Arabinose_bd"/>
    <property type="match status" value="1"/>
</dbReference>
<dbReference type="PROSITE" id="PS01124">
    <property type="entry name" value="HTH_ARAC_FAMILY_2"/>
    <property type="match status" value="1"/>
</dbReference>
<comment type="caution">
    <text evidence="3">The sequence shown here is derived from an EMBL/GenBank/DDBJ whole genome shotgun (WGS) entry which is preliminary data.</text>
</comment>
<name>A0ABS6VNQ4_9GAMM</name>
<reference evidence="3" key="1">
    <citation type="submission" date="2021-07" db="EMBL/GenBank/DDBJ databases">
        <title>Zhongshania sp. CAU 1632 isolated from seawater.</title>
        <authorList>
            <person name="Kim W."/>
        </authorList>
    </citation>
    <scope>NUCLEOTIDE SEQUENCE</scope>
    <source>
        <strain evidence="3">CAU 1632</strain>
    </source>
</reference>
<keyword evidence="1" id="KW-0238">DNA-binding</keyword>
<feature type="domain" description="HTH araC/xylS-type" evidence="2">
    <location>
        <begin position="237"/>
        <end position="335"/>
    </location>
</feature>
<accession>A0ABS6VNQ4</accession>
<dbReference type="InterPro" id="IPR018060">
    <property type="entry name" value="HTH_AraC"/>
</dbReference>
<dbReference type="InterPro" id="IPR032687">
    <property type="entry name" value="AraC-type_N"/>
</dbReference>
<keyword evidence="4" id="KW-1185">Reference proteome</keyword>
<gene>
    <name evidence="3" type="ORF">KXJ70_04115</name>
</gene>
<protein>
    <submittedName>
        <fullName evidence="3">AraC family transcriptional regulator ligand-binding domain-containing protein</fullName>
    </submittedName>
</protein>
<dbReference type="PANTHER" id="PTHR47894">
    <property type="entry name" value="HTH-TYPE TRANSCRIPTIONAL REGULATOR GADX"/>
    <property type="match status" value="1"/>
</dbReference>
<proteinExistence type="predicted"/>